<evidence type="ECO:0000256" key="16">
    <source>
        <dbReference type="SAM" id="SignalP"/>
    </source>
</evidence>
<evidence type="ECO:0000256" key="14">
    <source>
        <dbReference type="ARBA" id="ARBA00031235"/>
    </source>
</evidence>
<evidence type="ECO:0000313" key="19">
    <source>
        <dbReference type="RefSeq" id="XP_032825966.1"/>
    </source>
</evidence>
<comment type="subcellular location">
    <subcellularLocation>
        <location evidence="1 15">Mitochondrion inner membrane</location>
        <topology evidence="1 15">Single-pass membrane protein</topology>
    </subcellularLocation>
</comment>
<evidence type="ECO:0000256" key="10">
    <source>
        <dbReference type="ARBA" id="ARBA00022989"/>
    </source>
</evidence>
<keyword evidence="7 15" id="KW-0999">Mitochondrion inner membrane</keyword>
<evidence type="ECO:0000256" key="8">
    <source>
        <dbReference type="ARBA" id="ARBA00022837"/>
    </source>
</evidence>
<dbReference type="OMA" id="ARIMPSR"/>
<dbReference type="Pfam" id="PF10161">
    <property type="entry name" value="DDDD"/>
    <property type="match status" value="1"/>
</dbReference>
<keyword evidence="12 15" id="KW-0496">Mitochondrion</keyword>
<dbReference type="PANTHER" id="PTHR33904:SF1">
    <property type="entry name" value="ESSENTIAL MCU REGULATOR, MITOCHONDRIAL"/>
    <property type="match status" value="1"/>
</dbReference>
<evidence type="ECO:0000256" key="3">
    <source>
        <dbReference type="ARBA" id="ARBA00022180"/>
    </source>
</evidence>
<evidence type="ECO:0000313" key="18">
    <source>
        <dbReference type="Proteomes" id="UP001318040"/>
    </source>
</evidence>
<organism evidence="17">
    <name type="scientific">Petromyzon marinus</name>
    <name type="common">Sea lamprey</name>
    <dbReference type="NCBI Taxonomy" id="7757"/>
    <lineage>
        <taxon>Eukaryota</taxon>
        <taxon>Metazoa</taxon>
        <taxon>Chordata</taxon>
        <taxon>Craniata</taxon>
        <taxon>Vertebrata</taxon>
        <taxon>Cyclostomata</taxon>
        <taxon>Hyperoartia</taxon>
        <taxon>Petromyzontiformes</taxon>
        <taxon>Petromyzontidae</taxon>
        <taxon>Petromyzon</taxon>
    </lineage>
</organism>
<dbReference type="GO" id="GO:0051560">
    <property type="term" value="P:mitochondrial calcium ion homeostasis"/>
    <property type="evidence" value="ECO:0007669"/>
    <property type="project" value="UniProtKB-UniRule"/>
</dbReference>
<keyword evidence="8 15" id="KW-0106">Calcium</keyword>
<dbReference type="CTD" id="91689"/>
<dbReference type="GeneID" id="116951456"/>
<evidence type="ECO:0000256" key="12">
    <source>
        <dbReference type="ARBA" id="ARBA00023128"/>
    </source>
</evidence>
<evidence type="ECO:0000256" key="9">
    <source>
        <dbReference type="ARBA" id="ARBA00022946"/>
    </source>
</evidence>
<proteinExistence type="inferred from homology"/>
<reference evidence="19" key="1">
    <citation type="submission" date="2025-04" db="UniProtKB">
        <authorList>
            <consortium name="RefSeq"/>
        </authorList>
    </citation>
    <scope>IDENTIFICATION</scope>
    <source>
        <tissue evidence="19">Sperm</tissue>
    </source>
</reference>
<evidence type="ECO:0000256" key="11">
    <source>
        <dbReference type="ARBA" id="ARBA00023065"/>
    </source>
</evidence>
<comment type="similarity">
    <text evidence="2 15">Belongs to the SMDT1/EMRE family.</text>
</comment>
<dbReference type="InterPro" id="IPR018782">
    <property type="entry name" value="MCU_reg"/>
</dbReference>
<comment type="function">
    <text evidence="15">Essential regulatory subunit of the mitochondrial calcium uniporter complex (uniplex), a complex that mediates calcium uptake into mitochondria.</text>
</comment>
<dbReference type="Proteomes" id="UP001318040">
    <property type="component" value="Chromosome 43"/>
</dbReference>
<evidence type="ECO:0000256" key="6">
    <source>
        <dbReference type="ARBA" id="ARBA00022692"/>
    </source>
</evidence>
<dbReference type="Ensembl" id="ENSPMAT00000003406.1">
    <property type="protein sequence ID" value="ENSPMAP00000003391.1"/>
    <property type="gene ID" value="ENSPMAG00000003118.1"/>
</dbReference>
<sequence length="115" mass="11650">MAAAAASLGAVLGLRVTARAGATAGAFATSRSGFLKRIVSASPRCAGGTAIPTRGLAETTTGAILPKPEKVSLGLTKVFTVVIPFLILGAIASKKGAELLEEHDIFVPDDDDDDD</sequence>
<dbReference type="STRING" id="7757.ENSPMAP00000003391"/>
<reference evidence="17" key="2">
    <citation type="submission" date="2025-05" db="UniProtKB">
        <authorList>
            <consortium name="Ensembl"/>
        </authorList>
    </citation>
    <scope>IDENTIFICATION</scope>
</reference>
<evidence type="ECO:0000256" key="15">
    <source>
        <dbReference type="RuleBase" id="RU369077"/>
    </source>
</evidence>
<keyword evidence="18" id="KW-1185">Reference proteome</keyword>
<dbReference type="GeneTree" id="ENSGT00390000017489"/>
<dbReference type="PANTHER" id="PTHR33904">
    <property type="entry name" value="ESSENTIAL MCU REGULATOR, MITOCHONDRIAL"/>
    <property type="match status" value="1"/>
</dbReference>
<keyword evidence="10" id="KW-1133">Transmembrane helix</keyword>
<keyword evidence="9 15" id="KW-0809">Transit peptide</keyword>
<feature type="signal peptide" evidence="16">
    <location>
        <begin position="1"/>
        <end position="20"/>
    </location>
</feature>
<comment type="subunit">
    <text evidence="15">Component of the uniplex complex. Interacts (via the transmembrane region) with MCU (via the first transmembrane region); the interaction is direct.</text>
</comment>
<evidence type="ECO:0000256" key="2">
    <source>
        <dbReference type="ARBA" id="ARBA00008958"/>
    </source>
</evidence>
<dbReference type="GO" id="GO:1990246">
    <property type="term" value="C:uniplex complex"/>
    <property type="evidence" value="ECO:0007669"/>
    <property type="project" value="UniProtKB-UniRule"/>
</dbReference>
<evidence type="ECO:0000256" key="5">
    <source>
        <dbReference type="ARBA" id="ARBA00022568"/>
    </source>
</evidence>
<feature type="chain" id="PRO_5044738486" description="Essential MCU regulator, mitochondrial" evidence="16">
    <location>
        <begin position="21"/>
        <end position="115"/>
    </location>
</feature>
<dbReference type="RefSeq" id="XP_032825966.1">
    <property type="nucleotide sequence ID" value="XM_032970075.1"/>
</dbReference>
<keyword evidence="16" id="KW-0732">Signal</keyword>
<evidence type="ECO:0000256" key="1">
    <source>
        <dbReference type="ARBA" id="ARBA00004434"/>
    </source>
</evidence>
<keyword evidence="11 15" id="KW-0406">Ion transport</keyword>
<dbReference type="KEGG" id="pmrn:116951456"/>
<dbReference type="AlphaFoldDB" id="S4RDV9"/>
<evidence type="ECO:0000256" key="7">
    <source>
        <dbReference type="ARBA" id="ARBA00022792"/>
    </source>
</evidence>
<keyword evidence="5 15" id="KW-0109">Calcium transport</keyword>
<keyword evidence="6" id="KW-0812">Transmembrane</keyword>
<keyword evidence="13" id="KW-0472">Membrane</keyword>
<keyword evidence="4 15" id="KW-0813">Transport</keyword>
<name>S4RDV9_PETMA</name>
<evidence type="ECO:0000256" key="4">
    <source>
        <dbReference type="ARBA" id="ARBA00022448"/>
    </source>
</evidence>
<dbReference type="OrthoDB" id="10039145at2759"/>
<gene>
    <name evidence="17 19" type="primary">SMDT1</name>
</gene>
<evidence type="ECO:0000256" key="13">
    <source>
        <dbReference type="ARBA" id="ARBA00023136"/>
    </source>
</evidence>
<dbReference type="GO" id="GO:0036444">
    <property type="term" value="P:calcium import into the mitochondrion"/>
    <property type="evidence" value="ECO:0007669"/>
    <property type="project" value="UniProtKB-UniRule"/>
</dbReference>
<evidence type="ECO:0000313" key="17">
    <source>
        <dbReference type="Ensembl" id="ENSPMAP00000003391.1"/>
    </source>
</evidence>
<dbReference type="HOGENOM" id="CLU_172921_1_0_1"/>
<protein>
    <recommendedName>
        <fullName evidence="3 15">Essential MCU regulator, mitochondrial</fullName>
    </recommendedName>
    <alternativeName>
        <fullName evidence="14 15">Single-pass membrane protein with aspartate-rich tail 1, mitochondrial</fullName>
    </alternativeName>
</protein>
<accession>S4RDV9</accession>